<evidence type="ECO:0000256" key="1">
    <source>
        <dbReference type="SAM" id="SignalP"/>
    </source>
</evidence>
<feature type="signal peptide" evidence="1">
    <location>
        <begin position="1"/>
        <end position="25"/>
    </location>
</feature>
<feature type="chain" id="PRO_5015703779" evidence="1">
    <location>
        <begin position="26"/>
        <end position="184"/>
    </location>
</feature>
<keyword evidence="1" id="KW-0732">Signal</keyword>
<dbReference type="Proteomes" id="UP000239415">
    <property type="component" value="Unassembled WGS sequence"/>
</dbReference>
<dbReference type="EMBL" id="PVMZ01000045">
    <property type="protein sequence ID" value="PRX05529.1"/>
    <property type="molecule type" value="Genomic_DNA"/>
</dbReference>
<sequence>MIRHLALATAAAVAGGVLAPSAASADVRFDPATNTGFVDAEDVRKAFGWNEETLARNAPEVRFTHHVGKEAIFSVLCDGEVRAGVSHNPGSTSAGLIPVVTVDLGTADLSGFRLTGAGSGASSMNVVPEPGHPCPTEGGGVIRRATYVHTMITEALSAEFRDVQVYLTQKRTVSKSPPPADRSR</sequence>
<dbReference type="AlphaFoldDB" id="A0A2T0JDF1"/>
<organism evidence="2 3">
    <name type="scientific">Actinoplanes italicus</name>
    <dbReference type="NCBI Taxonomy" id="113567"/>
    <lineage>
        <taxon>Bacteria</taxon>
        <taxon>Bacillati</taxon>
        <taxon>Actinomycetota</taxon>
        <taxon>Actinomycetes</taxon>
        <taxon>Micromonosporales</taxon>
        <taxon>Micromonosporaceae</taxon>
        <taxon>Actinoplanes</taxon>
    </lineage>
</organism>
<name>A0A2T0JDF1_9ACTN</name>
<evidence type="ECO:0000313" key="3">
    <source>
        <dbReference type="Proteomes" id="UP000239415"/>
    </source>
</evidence>
<protein>
    <submittedName>
        <fullName evidence="2">Uncharacterized protein</fullName>
    </submittedName>
</protein>
<keyword evidence="3" id="KW-1185">Reference proteome</keyword>
<gene>
    <name evidence="2" type="ORF">CLV67_1459</name>
</gene>
<reference evidence="2 3" key="1">
    <citation type="submission" date="2018-03" db="EMBL/GenBank/DDBJ databases">
        <title>Genomic Encyclopedia of Archaeal and Bacterial Type Strains, Phase II (KMG-II): from individual species to whole genera.</title>
        <authorList>
            <person name="Goeker M."/>
        </authorList>
    </citation>
    <scope>NUCLEOTIDE SEQUENCE [LARGE SCALE GENOMIC DNA]</scope>
    <source>
        <strain evidence="2 3">DSM 43146</strain>
    </source>
</reference>
<accession>A0A2T0JDF1</accession>
<dbReference type="RefSeq" id="WP_106331086.1">
    <property type="nucleotide sequence ID" value="NZ_BOMO01000163.1"/>
</dbReference>
<proteinExistence type="predicted"/>
<comment type="caution">
    <text evidence="2">The sequence shown here is derived from an EMBL/GenBank/DDBJ whole genome shotgun (WGS) entry which is preliminary data.</text>
</comment>
<dbReference type="OrthoDB" id="3296665at2"/>
<evidence type="ECO:0000313" key="2">
    <source>
        <dbReference type="EMBL" id="PRX05529.1"/>
    </source>
</evidence>